<proteinExistence type="inferred from homology"/>
<comment type="caution">
    <text evidence="6">The sequence shown here is derived from an EMBL/GenBank/DDBJ whole genome shotgun (WGS) entry which is preliminary data.</text>
</comment>
<dbReference type="SUPFAM" id="SSF51556">
    <property type="entry name" value="Metallo-dependent hydrolases"/>
    <property type="match status" value="1"/>
</dbReference>
<dbReference type="PANTHER" id="PTHR43794">
    <property type="entry name" value="AMINOHYDROLASE SSNA-RELATED"/>
    <property type="match status" value="1"/>
</dbReference>
<evidence type="ECO:0000313" key="6">
    <source>
        <dbReference type="EMBL" id="OPG16521.1"/>
    </source>
</evidence>
<keyword evidence="1 4" id="KW-0479">Metal-binding</keyword>
<accession>A0A1V4EUF4</accession>
<keyword evidence="7" id="KW-1185">Reference proteome</keyword>
<feature type="binding site" evidence="4">
    <location>
        <position position="317"/>
    </location>
    <ligand>
        <name>Zn(2+)</name>
        <dbReference type="ChEBI" id="CHEBI:29105"/>
    </ligand>
</feature>
<protein>
    <recommendedName>
        <fullName evidence="4">5-methylthioadenosine/S-adenosylhomocysteine deaminase</fullName>
        <shortName evidence="4">MTA/SAH deaminase</shortName>
        <ecNumber evidence="4">3.5.4.28</ecNumber>
        <ecNumber evidence="4">3.5.4.31</ecNumber>
    </recommendedName>
</protein>
<dbReference type="HAMAP" id="MF_01281">
    <property type="entry name" value="MTA_SAH_deamin"/>
    <property type="match status" value="1"/>
</dbReference>
<dbReference type="GO" id="GO:0090614">
    <property type="term" value="F:5'-methylthioadenosine deaminase activity"/>
    <property type="evidence" value="ECO:0007669"/>
    <property type="project" value="UniProtKB-UniRule"/>
</dbReference>
<keyword evidence="3 4" id="KW-0862">Zinc</keyword>
<dbReference type="FunFam" id="3.20.20.140:FF:000014">
    <property type="entry name" value="5-methylthioadenosine/S-adenosylhomocysteine deaminase"/>
    <property type="match status" value="1"/>
</dbReference>
<dbReference type="EC" id="3.5.4.31" evidence="4"/>
<evidence type="ECO:0000256" key="4">
    <source>
        <dbReference type="HAMAP-Rule" id="MF_01281"/>
    </source>
</evidence>
<dbReference type="Gene3D" id="3.20.20.140">
    <property type="entry name" value="Metal-dependent hydrolases"/>
    <property type="match status" value="1"/>
</dbReference>
<dbReference type="Proteomes" id="UP000190229">
    <property type="component" value="Unassembled WGS sequence"/>
</dbReference>
<dbReference type="GO" id="GO:0046872">
    <property type="term" value="F:metal ion binding"/>
    <property type="evidence" value="ECO:0007669"/>
    <property type="project" value="UniProtKB-KW"/>
</dbReference>
<dbReference type="EMBL" id="MWPS01000016">
    <property type="protein sequence ID" value="OPG16521.1"/>
    <property type="molecule type" value="Genomic_DNA"/>
</dbReference>
<dbReference type="Pfam" id="PF01979">
    <property type="entry name" value="Amidohydro_1"/>
    <property type="match status" value="1"/>
</dbReference>
<comment type="catalytic activity">
    <reaction evidence="4">
        <text>S-adenosyl-L-homocysteine + H2O + H(+) = S-inosyl-L-homocysteine + NH4(+)</text>
        <dbReference type="Rhea" id="RHEA:20716"/>
        <dbReference type="ChEBI" id="CHEBI:15377"/>
        <dbReference type="ChEBI" id="CHEBI:15378"/>
        <dbReference type="ChEBI" id="CHEBI:28938"/>
        <dbReference type="ChEBI" id="CHEBI:57856"/>
        <dbReference type="ChEBI" id="CHEBI:57985"/>
        <dbReference type="EC" id="3.5.4.28"/>
    </reaction>
</comment>
<dbReference type="EC" id="3.5.4.28" evidence="4"/>
<dbReference type="InterPro" id="IPR032466">
    <property type="entry name" value="Metal_Hydrolase"/>
</dbReference>
<comment type="similarity">
    <text evidence="4">Belongs to the metallo-dependent hydrolases superfamily. MTA/SAH deaminase family.</text>
</comment>
<dbReference type="GO" id="GO:0050270">
    <property type="term" value="F:S-adenosylhomocysteine deaminase activity"/>
    <property type="evidence" value="ECO:0007669"/>
    <property type="project" value="UniProtKB-UniRule"/>
</dbReference>
<evidence type="ECO:0000256" key="2">
    <source>
        <dbReference type="ARBA" id="ARBA00022801"/>
    </source>
</evidence>
<feature type="binding site" evidence="4">
    <location>
        <position position="165"/>
    </location>
    <ligand>
        <name>substrate</name>
    </ligand>
</feature>
<feature type="binding site" evidence="4">
    <location>
        <position position="113"/>
    </location>
    <ligand>
        <name>substrate</name>
    </ligand>
</feature>
<organism evidence="6 7">
    <name type="scientific">Ferroacidibacillus organovorans</name>
    <dbReference type="NCBI Taxonomy" id="1765683"/>
    <lineage>
        <taxon>Bacteria</taxon>
        <taxon>Bacillati</taxon>
        <taxon>Bacillota</taxon>
        <taxon>Bacilli</taxon>
        <taxon>Bacillales</taxon>
        <taxon>Alicyclobacillaceae</taxon>
        <taxon>Ferroacidibacillus</taxon>
    </lineage>
</organism>
<dbReference type="SUPFAM" id="SSF51338">
    <property type="entry name" value="Composite domain of metallo-dependent hydrolases"/>
    <property type="match status" value="1"/>
</dbReference>
<evidence type="ECO:0000313" key="7">
    <source>
        <dbReference type="Proteomes" id="UP000190229"/>
    </source>
</evidence>
<feature type="domain" description="Amidohydrolase-related" evidence="5">
    <location>
        <begin position="75"/>
        <end position="424"/>
    </location>
</feature>
<sequence>MYMSHSRTRNERIAQGGRMTLRILIHSTHYLDGTGREAESGYIVIHGDRIAEIGPGDCPHSRSDFDQTIDGANRLVMPGLINAHGHAAMSLLRGFADDMPLHAWLNDRIWPAEAKLSPEDIHLGTQLAMLEMIETGTTTFTDMYFSMDTVAEAVLSSGMRAALGRGIVSGEGATLALKEAEALYRAYHGAGGGRISINLAPHAPYTCSAETLKEVMALAEKLDVPLQIHVSETRKEVQDSLSEHGVSPIVYLHQIGLFSHPVTAAHVVHADDNDLDILAERGVRVSHNPGSNLKLGSGIAPLLAMRERGIIVGLGTDGAASNNKLDLFEEMRLAALLHKGVLENATAIDANAALSMATSQGAKALFLDERVHPDLGTLRVDAPADLILIDLTSPRYFPRHRLLAHAVYSSSGCDVTDVFVAGRALYRNREFMTIDQEKVRYEAERVGAKFHTKASFSTPS</sequence>
<name>A0A1V4EUF4_9BACL</name>
<feature type="binding site" evidence="4">
    <location>
        <position position="229"/>
    </location>
    <ligand>
        <name>Zn(2+)</name>
        <dbReference type="ChEBI" id="CHEBI:29105"/>
    </ligand>
</feature>
<feature type="binding site" evidence="4">
    <location>
        <position position="232"/>
    </location>
    <ligand>
        <name>substrate</name>
    </ligand>
</feature>
<feature type="binding site" evidence="4">
    <location>
        <position position="317"/>
    </location>
    <ligand>
        <name>substrate</name>
    </ligand>
</feature>
<dbReference type="AlphaFoldDB" id="A0A1V4EUF4"/>
<dbReference type="InterPro" id="IPR050287">
    <property type="entry name" value="MTA/SAH_deaminase"/>
</dbReference>
<reference evidence="6 7" key="1">
    <citation type="submission" date="2017-02" db="EMBL/GenBank/DDBJ databases">
        <title>Draft genome of Acidibacillus ferrooxidans Huett2.</title>
        <authorList>
            <person name="Schopf S."/>
        </authorList>
    </citation>
    <scope>NUCLEOTIDE SEQUENCE [LARGE SCALE GENOMIC DNA]</scope>
    <source>
        <strain evidence="6 7">Huett2</strain>
    </source>
</reference>
<dbReference type="InterPro" id="IPR006680">
    <property type="entry name" value="Amidohydro-rel"/>
</dbReference>
<comment type="cofactor">
    <cofactor evidence="4">
        <name>Zn(2+)</name>
        <dbReference type="ChEBI" id="CHEBI:29105"/>
    </cofactor>
    <text evidence="4">Binds 1 zinc ion per subunit.</text>
</comment>
<keyword evidence="2 4" id="KW-0378">Hydrolase</keyword>
<dbReference type="InterPro" id="IPR011059">
    <property type="entry name" value="Metal-dep_hydrolase_composite"/>
</dbReference>
<comment type="catalytic activity">
    <reaction evidence="4">
        <text>S-methyl-5'-thioadenosine + H2O + H(+) = S-methyl-5'-thioinosine + NH4(+)</text>
        <dbReference type="Rhea" id="RHEA:25025"/>
        <dbReference type="ChEBI" id="CHEBI:15377"/>
        <dbReference type="ChEBI" id="CHEBI:15378"/>
        <dbReference type="ChEBI" id="CHEBI:17509"/>
        <dbReference type="ChEBI" id="CHEBI:28938"/>
        <dbReference type="ChEBI" id="CHEBI:48595"/>
        <dbReference type="EC" id="3.5.4.31"/>
    </reaction>
</comment>
<dbReference type="CDD" id="cd01298">
    <property type="entry name" value="ATZ_TRZ_like"/>
    <property type="match status" value="1"/>
</dbReference>
<evidence type="ECO:0000256" key="3">
    <source>
        <dbReference type="ARBA" id="ARBA00022833"/>
    </source>
</evidence>
<evidence type="ECO:0000259" key="5">
    <source>
        <dbReference type="Pfam" id="PF01979"/>
    </source>
</evidence>
<feature type="binding site" evidence="4">
    <location>
        <position position="84"/>
    </location>
    <ligand>
        <name>Zn(2+)</name>
        <dbReference type="ChEBI" id="CHEBI:29105"/>
    </ligand>
</feature>
<dbReference type="PANTHER" id="PTHR43794:SF11">
    <property type="entry name" value="AMIDOHYDROLASE-RELATED DOMAIN-CONTAINING PROTEIN"/>
    <property type="match status" value="1"/>
</dbReference>
<dbReference type="Gene3D" id="2.30.40.10">
    <property type="entry name" value="Urease, subunit C, domain 1"/>
    <property type="match status" value="1"/>
</dbReference>
<comment type="caution">
    <text evidence="4">Lacks conserved residue(s) required for the propagation of feature annotation.</text>
</comment>
<comment type="function">
    <text evidence="4">Catalyzes the deamination of 5-methylthioadenosine and S-adenosyl-L-homocysteine into 5-methylthioinosine and S-inosyl-L-homocysteine, respectively. Is also able to deaminate adenosine.</text>
</comment>
<gene>
    <name evidence="4" type="primary">mtaD</name>
    <name evidence="6" type="ORF">B2M26_06515</name>
</gene>
<feature type="binding site" evidence="4">
    <location>
        <position position="202"/>
    </location>
    <ligand>
        <name>substrate</name>
    </ligand>
</feature>
<dbReference type="InterPro" id="IPR023512">
    <property type="entry name" value="Deaminase_MtaD/DadD"/>
</dbReference>
<evidence type="ECO:0000256" key="1">
    <source>
        <dbReference type="ARBA" id="ARBA00022723"/>
    </source>
</evidence>
<feature type="binding site" evidence="4">
    <location>
        <position position="86"/>
    </location>
    <ligand>
        <name>Zn(2+)</name>
        <dbReference type="ChEBI" id="CHEBI:29105"/>
    </ligand>
</feature>